<evidence type="ECO:0000256" key="5">
    <source>
        <dbReference type="ARBA" id="ARBA00037673"/>
    </source>
</evidence>
<dbReference type="Proteomes" id="UP001381693">
    <property type="component" value="Unassembled WGS sequence"/>
</dbReference>
<feature type="chain" id="PRO_5042829211" description="Heme-binding protein 1" evidence="7">
    <location>
        <begin position="20"/>
        <end position="208"/>
    </location>
</feature>
<evidence type="ECO:0000256" key="4">
    <source>
        <dbReference type="ARBA" id="ARBA00022490"/>
    </source>
</evidence>
<dbReference type="InterPro" id="IPR006917">
    <property type="entry name" value="SOUL_heme-bd"/>
</dbReference>
<reference evidence="8 9" key="1">
    <citation type="submission" date="2023-11" db="EMBL/GenBank/DDBJ databases">
        <title>Halocaridina rubra genome assembly.</title>
        <authorList>
            <person name="Smith C."/>
        </authorList>
    </citation>
    <scope>NUCLEOTIDE SEQUENCE [LARGE SCALE GENOMIC DNA]</scope>
    <source>
        <strain evidence="8">EP-1</strain>
        <tissue evidence="8">Whole</tissue>
    </source>
</reference>
<dbReference type="InterPro" id="IPR011256">
    <property type="entry name" value="Reg_factor_effector_dom_sf"/>
</dbReference>
<dbReference type="FunFam" id="3.20.80.10:FF:000003">
    <property type="entry name" value="Heme-binding protein 1"/>
    <property type="match status" value="1"/>
</dbReference>
<evidence type="ECO:0000256" key="6">
    <source>
        <dbReference type="ARBA" id="ARBA00040755"/>
    </source>
</evidence>
<name>A0AAN8XH17_HALRR</name>
<dbReference type="EMBL" id="JAXCGZ010003901">
    <property type="protein sequence ID" value="KAK7082736.1"/>
    <property type="molecule type" value="Genomic_DNA"/>
</dbReference>
<feature type="signal peptide" evidence="7">
    <location>
        <begin position="1"/>
        <end position="19"/>
    </location>
</feature>
<sequence>MRGGLGTLVILLIVSRASAGIWDSIVGGIGSALGYNEEAPYTVVRTYDNFVEREYPARKWVCTSATGASREEATSNSMFMKLFRYITGQNDRNEDIPMTVPVTTEYTHGNNRDNVYTMCFFIGDAHQANPPTPTEDSVFLQDRAAMTVYTRTVGGYMRSESQWMDEAARLAGFVQEKGISVSLTHMYWVGYDAPFKFWNRRNEVWFTS</sequence>
<comment type="similarity">
    <text evidence="2">Belongs to the HEBP family.</text>
</comment>
<dbReference type="SUPFAM" id="SSF55136">
    <property type="entry name" value="Probable bacterial effector-binding domain"/>
    <property type="match status" value="1"/>
</dbReference>
<evidence type="ECO:0000313" key="8">
    <source>
        <dbReference type="EMBL" id="KAK7082736.1"/>
    </source>
</evidence>
<dbReference type="Pfam" id="PF04832">
    <property type="entry name" value="SOUL"/>
    <property type="match status" value="1"/>
</dbReference>
<comment type="function">
    <text evidence="5">May bind free porphyrinogens that may be present in the cell and thus facilitate removal of these potentially toxic compound. Binds with a high affinity to one molecule of heme or porphyrins. It binds metalloporphyrins, free porphyrins and N-methylprotoporphyrin with similar affinities.</text>
</comment>
<keyword evidence="7" id="KW-0732">Signal</keyword>
<proteinExistence type="inferred from homology"/>
<evidence type="ECO:0000256" key="2">
    <source>
        <dbReference type="ARBA" id="ARBA00009817"/>
    </source>
</evidence>
<accession>A0AAN8XH17</accession>
<keyword evidence="4" id="KW-0963">Cytoplasm</keyword>
<evidence type="ECO:0000256" key="3">
    <source>
        <dbReference type="ARBA" id="ARBA00011245"/>
    </source>
</evidence>
<evidence type="ECO:0000256" key="7">
    <source>
        <dbReference type="SAM" id="SignalP"/>
    </source>
</evidence>
<comment type="caution">
    <text evidence="8">The sequence shown here is derived from an EMBL/GenBank/DDBJ whole genome shotgun (WGS) entry which is preliminary data.</text>
</comment>
<comment type="subunit">
    <text evidence="3">Monomer.</text>
</comment>
<evidence type="ECO:0000256" key="1">
    <source>
        <dbReference type="ARBA" id="ARBA00004496"/>
    </source>
</evidence>
<comment type="subcellular location">
    <subcellularLocation>
        <location evidence="1">Cytoplasm</location>
    </subcellularLocation>
</comment>
<evidence type="ECO:0000313" key="9">
    <source>
        <dbReference type="Proteomes" id="UP001381693"/>
    </source>
</evidence>
<keyword evidence="9" id="KW-1185">Reference proteome</keyword>
<organism evidence="8 9">
    <name type="scientific">Halocaridina rubra</name>
    <name type="common">Hawaiian red shrimp</name>
    <dbReference type="NCBI Taxonomy" id="373956"/>
    <lineage>
        <taxon>Eukaryota</taxon>
        <taxon>Metazoa</taxon>
        <taxon>Ecdysozoa</taxon>
        <taxon>Arthropoda</taxon>
        <taxon>Crustacea</taxon>
        <taxon>Multicrustacea</taxon>
        <taxon>Malacostraca</taxon>
        <taxon>Eumalacostraca</taxon>
        <taxon>Eucarida</taxon>
        <taxon>Decapoda</taxon>
        <taxon>Pleocyemata</taxon>
        <taxon>Caridea</taxon>
        <taxon>Atyoidea</taxon>
        <taxon>Atyidae</taxon>
        <taxon>Halocaridina</taxon>
    </lineage>
</organism>
<dbReference type="AlphaFoldDB" id="A0AAN8XH17"/>
<dbReference type="PANTHER" id="PTHR11220:SF73">
    <property type="entry name" value="HEME-BINDING PROTEIN 2"/>
    <property type="match status" value="1"/>
</dbReference>
<dbReference type="PANTHER" id="PTHR11220">
    <property type="entry name" value="HEME-BINDING PROTEIN-RELATED"/>
    <property type="match status" value="1"/>
</dbReference>
<protein>
    <recommendedName>
        <fullName evidence="6">Heme-binding protein 1</fullName>
    </recommendedName>
</protein>
<gene>
    <name evidence="8" type="primary">HEBP2_1</name>
    <name evidence="8" type="ORF">SK128_007304</name>
</gene>
<dbReference type="GO" id="GO:0005737">
    <property type="term" value="C:cytoplasm"/>
    <property type="evidence" value="ECO:0007669"/>
    <property type="project" value="UniProtKB-SubCell"/>
</dbReference>
<dbReference type="Gene3D" id="3.20.80.10">
    <property type="entry name" value="Regulatory factor, effector binding domain"/>
    <property type="match status" value="1"/>
</dbReference>